<evidence type="ECO:0000313" key="3">
    <source>
        <dbReference type="Proteomes" id="UP000644693"/>
    </source>
</evidence>
<keyword evidence="1" id="KW-0472">Membrane</keyword>
<evidence type="ECO:0000256" key="1">
    <source>
        <dbReference type="SAM" id="Phobius"/>
    </source>
</evidence>
<accession>A0A918XD34</accession>
<sequence>MTRKAILRRAGVAGLSIGITPYPYVAVVVETAITPSIIFTVLMVLMVVTAVFEVMLYLNTFKPVIIKLARPGCCLPIPVDGPQ</sequence>
<dbReference type="AlphaFoldDB" id="A0A918XD34"/>
<name>A0A918XD34_9GAMM</name>
<keyword evidence="1" id="KW-0812">Transmembrane</keyword>
<reference evidence="2" key="2">
    <citation type="submission" date="2020-09" db="EMBL/GenBank/DDBJ databases">
        <authorList>
            <person name="Sun Q."/>
            <person name="Kim S."/>
        </authorList>
    </citation>
    <scope>NUCLEOTIDE SEQUENCE</scope>
    <source>
        <strain evidence="2">KCTC 23430</strain>
    </source>
</reference>
<comment type="caution">
    <text evidence="2">The sequence shown here is derived from an EMBL/GenBank/DDBJ whole genome shotgun (WGS) entry which is preliminary data.</text>
</comment>
<keyword evidence="3" id="KW-1185">Reference proteome</keyword>
<dbReference type="EMBL" id="BMYM01000001">
    <property type="protein sequence ID" value="GHD26587.1"/>
    <property type="molecule type" value="Genomic_DNA"/>
</dbReference>
<reference evidence="2" key="1">
    <citation type="journal article" date="2014" name="Int. J. Syst. Evol. Microbiol.">
        <title>Complete genome sequence of Corynebacterium casei LMG S-19264T (=DSM 44701T), isolated from a smear-ripened cheese.</title>
        <authorList>
            <consortium name="US DOE Joint Genome Institute (JGI-PGF)"/>
            <person name="Walter F."/>
            <person name="Albersmeier A."/>
            <person name="Kalinowski J."/>
            <person name="Ruckert C."/>
        </authorList>
    </citation>
    <scope>NUCLEOTIDE SEQUENCE</scope>
    <source>
        <strain evidence="2">KCTC 23430</strain>
    </source>
</reference>
<feature type="transmembrane region" description="Helical" evidence="1">
    <location>
        <begin position="7"/>
        <end position="25"/>
    </location>
</feature>
<dbReference type="Proteomes" id="UP000644693">
    <property type="component" value="Unassembled WGS sequence"/>
</dbReference>
<proteinExistence type="predicted"/>
<gene>
    <name evidence="2" type="ORF">GCM10007053_03670</name>
</gene>
<evidence type="ECO:0000313" key="2">
    <source>
        <dbReference type="EMBL" id="GHD26587.1"/>
    </source>
</evidence>
<feature type="transmembrane region" description="Helical" evidence="1">
    <location>
        <begin position="37"/>
        <end position="58"/>
    </location>
</feature>
<keyword evidence="1" id="KW-1133">Transmembrane helix</keyword>
<organism evidence="2 3">
    <name type="scientific">Parahalioglobus pacificus</name>
    <dbReference type="NCBI Taxonomy" id="930806"/>
    <lineage>
        <taxon>Bacteria</taxon>
        <taxon>Pseudomonadati</taxon>
        <taxon>Pseudomonadota</taxon>
        <taxon>Gammaproteobacteria</taxon>
        <taxon>Cellvibrionales</taxon>
        <taxon>Halieaceae</taxon>
        <taxon>Parahalioglobus</taxon>
    </lineage>
</organism>
<protein>
    <submittedName>
        <fullName evidence="2">Uncharacterized protein</fullName>
    </submittedName>
</protein>